<organism evidence="2 3">
    <name type="scientific">Symmachiella macrocystis</name>
    <dbReference type="NCBI Taxonomy" id="2527985"/>
    <lineage>
        <taxon>Bacteria</taxon>
        <taxon>Pseudomonadati</taxon>
        <taxon>Planctomycetota</taxon>
        <taxon>Planctomycetia</taxon>
        <taxon>Planctomycetales</taxon>
        <taxon>Planctomycetaceae</taxon>
        <taxon>Symmachiella</taxon>
    </lineage>
</organism>
<protein>
    <submittedName>
        <fullName evidence="2">Uncharacterized protein</fullName>
    </submittedName>
</protein>
<comment type="caution">
    <text evidence="2">The sequence shown here is derived from an EMBL/GenBank/DDBJ whole genome shotgun (WGS) entry which is preliminary data.</text>
</comment>
<sequence length="181" mass="19461" precursor="true">MKLQTNVLITAITFFSLTLGTAAAGDFQTEGLVGFSNVQNALSFGGDSAPYLAIGTSPQIGFHLHSGSVLPLPETILPTDTGIEFECVQGPHEREGRNIHVIHTKRGKIYCTWHAVFTLDFINDQGDAVLSGDGIFTVVGGTRHYRGASGSFRTLFETEVVKAGSDTAIAEFTQEGELKRK</sequence>
<name>A0A5C6B9Y8_9PLAN</name>
<dbReference type="Proteomes" id="UP000320735">
    <property type="component" value="Unassembled WGS sequence"/>
</dbReference>
<keyword evidence="1" id="KW-0732">Signal</keyword>
<dbReference type="EMBL" id="SJPP01000002">
    <property type="protein sequence ID" value="TWU08790.1"/>
    <property type="molecule type" value="Genomic_DNA"/>
</dbReference>
<evidence type="ECO:0000313" key="3">
    <source>
        <dbReference type="Proteomes" id="UP000320735"/>
    </source>
</evidence>
<dbReference type="AlphaFoldDB" id="A0A5C6B9Y8"/>
<evidence type="ECO:0000256" key="1">
    <source>
        <dbReference type="SAM" id="SignalP"/>
    </source>
</evidence>
<proteinExistence type="predicted"/>
<gene>
    <name evidence="2" type="ORF">CA54_40270</name>
</gene>
<evidence type="ECO:0000313" key="2">
    <source>
        <dbReference type="EMBL" id="TWU08790.1"/>
    </source>
</evidence>
<accession>A0A5C6B9Y8</accession>
<feature type="chain" id="PRO_5022790208" evidence="1">
    <location>
        <begin position="25"/>
        <end position="181"/>
    </location>
</feature>
<reference evidence="2 3" key="1">
    <citation type="submission" date="2019-02" db="EMBL/GenBank/DDBJ databases">
        <title>Deep-cultivation of Planctomycetes and their phenomic and genomic characterization uncovers novel biology.</title>
        <authorList>
            <person name="Wiegand S."/>
            <person name="Jogler M."/>
            <person name="Boedeker C."/>
            <person name="Pinto D."/>
            <person name="Vollmers J."/>
            <person name="Rivas-Marin E."/>
            <person name="Kohn T."/>
            <person name="Peeters S.H."/>
            <person name="Heuer A."/>
            <person name="Rast P."/>
            <person name="Oberbeckmann S."/>
            <person name="Bunk B."/>
            <person name="Jeske O."/>
            <person name="Meyerdierks A."/>
            <person name="Storesund J.E."/>
            <person name="Kallscheuer N."/>
            <person name="Luecker S."/>
            <person name="Lage O.M."/>
            <person name="Pohl T."/>
            <person name="Merkel B.J."/>
            <person name="Hornburger P."/>
            <person name="Mueller R.-W."/>
            <person name="Bruemmer F."/>
            <person name="Labrenz M."/>
            <person name="Spormann A.M."/>
            <person name="Op Den Camp H."/>
            <person name="Overmann J."/>
            <person name="Amann R."/>
            <person name="Jetten M.S.M."/>
            <person name="Mascher T."/>
            <person name="Medema M.H."/>
            <person name="Devos D.P."/>
            <person name="Kaster A.-K."/>
            <person name="Ovreas L."/>
            <person name="Rohde M."/>
            <person name="Galperin M.Y."/>
            <person name="Jogler C."/>
        </authorList>
    </citation>
    <scope>NUCLEOTIDE SEQUENCE [LARGE SCALE GENOMIC DNA]</scope>
    <source>
        <strain evidence="2 3">CA54</strain>
    </source>
</reference>
<feature type="signal peptide" evidence="1">
    <location>
        <begin position="1"/>
        <end position="24"/>
    </location>
</feature>
<keyword evidence="3" id="KW-1185">Reference proteome</keyword>
<dbReference type="RefSeq" id="WP_146372590.1">
    <property type="nucleotide sequence ID" value="NZ_SJPP01000002.1"/>
</dbReference>